<dbReference type="EMBL" id="QGMK01001292">
    <property type="protein sequence ID" value="TVY71257.1"/>
    <property type="molecule type" value="Genomic_DNA"/>
</dbReference>
<evidence type="ECO:0000313" key="3">
    <source>
        <dbReference type="Proteomes" id="UP000469558"/>
    </source>
</evidence>
<evidence type="ECO:0000313" key="2">
    <source>
        <dbReference type="EMBL" id="TVY71257.1"/>
    </source>
</evidence>
<gene>
    <name evidence="2" type="ORF">LSUE1_G007152</name>
</gene>
<feature type="region of interest" description="Disordered" evidence="1">
    <location>
        <begin position="212"/>
        <end position="233"/>
    </location>
</feature>
<comment type="caution">
    <text evidence="2">The sequence shown here is derived from an EMBL/GenBank/DDBJ whole genome shotgun (WGS) entry which is preliminary data.</text>
</comment>
<dbReference type="Proteomes" id="UP000469558">
    <property type="component" value="Unassembled WGS sequence"/>
</dbReference>
<proteinExistence type="predicted"/>
<accession>A0A8T9C030</accession>
<feature type="region of interest" description="Disordered" evidence="1">
    <location>
        <begin position="1"/>
        <end position="25"/>
    </location>
</feature>
<sequence length="233" mass="26011">MATLYSTPNNMAASSMTNEQPTSPNENHTLQIDFSWGKFKSRIFEKNDPESKSLYILDYHCLSPHLVFKSTSDNSTIGIGKVHAISIDADCEVHGRPIKLKALKRFKTQYTHLSPAFSDTDTPVPMTWTSSSDFKTWDFICLDEHQNPVAKFSANIWALRKLGNIEFMGPKALNSAAAREEILVMGMTLYYCMAMRMNNPLSLLGAVFSSPGQLEKDKSTSGSELTEVGKKNK</sequence>
<evidence type="ECO:0000256" key="1">
    <source>
        <dbReference type="SAM" id="MobiDB-lite"/>
    </source>
</evidence>
<protein>
    <submittedName>
        <fullName evidence="2">Uncharacterized protein</fullName>
    </submittedName>
</protein>
<name>A0A8T9C030_9HELO</name>
<dbReference type="AlphaFoldDB" id="A0A8T9C030"/>
<keyword evidence="3" id="KW-1185">Reference proteome</keyword>
<reference evidence="2 3" key="1">
    <citation type="submission" date="2018-05" db="EMBL/GenBank/DDBJ databases">
        <title>Genome sequencing and assembly of the regulated plant pathogen Lachnellula willkommii and related sister species for the development of diagnostic species identification markers.</title>
        <authorList>
            <person name="Giroux E."/>
            <person name="Bilodeau G."/>
        </authorList>
    </citation>
    <scope>NUCLEOTIDE SEQUENCE [LARGE SCALE GENOMIC DNA]</scope>
    <source>
        <strain evidence="2 3">CBS 268.59</strain>
    </source>
</reference>
<organism evidence="2 3">
    <name type="scientific">Lachnellula suecica</name>
    <dbReference type="NCBI Taxonomy" id="602035"/>
    <lineage>
        <taxon>Eukaryota</taxon>
        <taxon>Fungi</taxon>
        <taxon>Dikarya</taxon>
        <taxon>Ascomycota</taxon>
        <taxon>Pezizomycotina</taxon>
        <taxon>Leotiomycetes</taxon>
        <taxon>Helotiales</taxon>
        <taxon>Lachnaceae</taxon>
        <taxon>Lachnellula</taxon>
    </lineage>
</organism>
<dbReference type="OrthoDB" id="4725912at2759"/>